<dbReference type="Proteomes" id="UP000618051">
    <property type="component" value="Unassembled WGS sequence"/>
</dbReference>
<proteinExistence type="predicted"/>
<protein>
    <submittedName>
        <fullName evidence="1">Uncharacterized protein</fullName>
    </submittedName>
</protein>
<evidence type="ECO:0000313" key="3">
    <source>
        <dbReference type="Proteomes" id="UP000618051"/>
    </source>
</evidence>
<reference evidence="1" key="1">
    <citation type="submission" date="2020-10" db="EMBL/GenBank/DDBJ databases">
        <title>Feather gene expression reveals the developmental basis of iridescence in African starlings.</title>
        <authorList>
            <person name="Rubenstein D.R."/>
        </authorList>
    </citation>
    <scope>NUCLEOTIDE SEQUENCE</scope>
    <source>
        <strain evidence="1">SS15</strain>
        <tissue evidence="1">Liver</tissue>
    </source>
</reference>
<dbReference type="AlphaFoldDB" id="A0A835P619"/>
<reference evidence="2" key="3">
    <citation type="submission" date="2022-01" db="EMBL/GenBank/DDBJ databases">
        <authorList>
            <person name="Rubenstein D.R."/>
        </authorList>
    </citation>
    <scope>NUCLEOTIDE SEQUENCE</scope>
    <source>
        <strain evidence="2">SS15</strain>
        <tissue evidence="2">Liver</tissue>
    </source>
</reference>
<evidence type="ECO:0000313" key="2">
    <source>
        <dbReference type="EMBL" id="KAI1240881.1"/>
    </source>
</evidence>
<comment type="caution">
    <text evidence="1">The sequence shown here is derived from an EMBL/GenBank/DDBJ whole genome shotgun (WGS) entry which is preliminary data.</text>
</comment>
<name>A0A835P619_9PASS</name>
<keyword evidence="3" id="KW-1185">Reference proteome</keyword>
<organism evidence="1">
    <name type="scientific">Lamprotornis superbus</name>
    <dbReference type="NCBI Taxonomy" id="245042"/>
    <lineage>
        <taxon>Eukaryota</taxon>
        <taxon>Metazoa</taxon>
        <taxon>Chordata</taxon>
        <taxon>Craniata</taxon>
        <taxon>Vertebrata</taxon>
        <taxon>Euteleostomi</taxon>
        <taxon>Archelosauria</taxon>
        <taxon>Archosauria</taxon>
        <taxon>Dinosauria</taxon>
        <taxon>Saurischia</taxon>
        <taxon>Theropoda</taxon>
        <taxon>Coelurosauria</taxon>
        <taxon>Aves</taxon>
        <taxon>Neognathae</taxon>
        <taxon>Neoaves</taxon>
        <taxon>Telluraves</taxon>
        <taxon>Australaves</taxon>
        <taxon>Passeriformes</taxon>
        <taxon>Sturnidae</taxon>
        <taxon>Lamprotornis</taxon>
    </lineage>
</organism>
<sequence>MFHGISLISSGKLHLLGLHGPWHHGVASASWAPRHPSQISDTFREHTMPPALLHVVQVPALVLGWFALTWCASQDCSFPPVFSTIALIQQRFEQAMVTFSQEAAFTKSSCRAFSMVKSTLLLVPSANLQLMPAPNFAPPSHSSAVAATSLCLEPCLNIAFQAEKDMVRKGEVKKRVMGLINLETGEQSAHEVASDKSQPAALTDADLNSCSTQGRIFHQHILFKTPWKDIANLHRPTPVPQPHLVAMSIFEIRKDNGLQGHLNAMRSPRAELSHITLLLRLLRGKVSLADNMQMKLQLADEGKPSYVSEQIYHFGPAGGSHIDRWLGVATQISGLSFVLSTWLINLDLLMGMQNIQPAHRCEGEYLTALALGVAALSALQLCWSELVPEASLACPVGTSTLCTSLSPRDLLMPCSRRQSLCHGKHLLSEILISSREAKELWLDSLLGQTKGLKETRVSRAPPIKLLMKVLSSCNTVSISKTVNAGNMESLIECQTEVSSPYIFLDPSWLLV</sequence>
<evidence type="ECO:0000313" key="1">
    <source>
        <dbReference type="EMBL" id="KAG0137214.1"/>
    </source>
</evidence>
<reference evidence="2 3" key="2">
    <citation type="journal article" date="2021" name="J. Hered.">
        <title>Feather Gene Expression Elucidates the Developmental Basis of Plumage Iridescence in African Starlings.</title>
        <authorList>
            <person name="Rubenstein D.R."/>
            <person name="Corvelo A."/>
            <person name="MacManes M.D."/>
            <person name="Maia R."/>
            <person name="Narzisi G."/>
            <person name="Rousaki A."/>
            <person name="Vandenabeele P."/>
            <person name="Shawkey M.D."/>
            <person name="Solomon J."/>
        </authorList>
    </citation>
    <scope>NUCLEOTIDE SEQUENCE [LARGE SCALE GENOMIC DNA]</scope>
    <source>
        <strain evidence="2">SS15</strain>
    </source>
</reference>
<dbReference type="EMBL" id="JADDUC020000003">
    <property type="protein sequence ID" value="KAI1240881.1"/>
    <property type="molecule type" value="Genomic_DNA"/>
</dbReference>
<gene>
    <name evidence="1" type="ORF">IHE44_000053</name>
    <name evidence="2" type="ORF">IHE44_0009329</name>
</gene>
<accession>A0A835P619</accession>
<dbReference type="EMBL" id="JADDUC010000001">
    <property type="protein sequence ID" value="KAG0137214.1"/>
    <property type="molecule type" value="Genomic_DNA"/>
</dbReference>